<evidence type="ECO:0000256" key="4">
    <source>
        <dbReference type="SAM" id="SignalP"/>
    </source>
</evidence>
<dbReference type="Proteomes" id="UP000504634">
    <property type="component" value="Unplaced"/>
</dbReference>
<dbReference type="InterPro" id="IPR045266">
    <property type="entry name" value="DOH_DOMON"/>
</dbReference>
<dbReference type="InterPro" id="IPR036939">
    <property type="entry name" value="Cu2_ascorb_mOase_N_sf"/>
</dbReference>
<dbReference type="SUPFAM" id="SSF49344">
    <property type="entry name" value="CBD9-like"/>
    <property type="match status" value="1"/>
</dbReference>
<dbReference type="Pfam" id="PF03351">
    <property type="entry name" value="DOMON"/>
    <property type="match status" value="1"/>
</dbReference>
<dbReference type="OrthoDB" id="19261at2759"/>
<dbReference type="InterPro" id="IPR014784">
    <property type="entry name" value="Cu2_ascorb_mOase-like_C"/>
</dbReference>
<dbReference type="GO" id="GO:0005615">
    <property type="term" value="C:extracellular space"/>
    <property type="evidence" value="ECO:0007669"/>
    <property type="project" value="TreeGrafter"/>
</dbReference>
<organism evidence="6 7">
    <name type="scientific">Drosophila lebanonensis</name>
    <name type="common">Fruit fly</name>
    <name type="synonym">Scaptodrosophila lebanonensis</name>
    <dbReference type="NCBI Taxonomy" id="7225"/>
    <lineage>
        <taxon>Eukaryota</taxon>
        <taxon>Metazoa</taxon>
        <taxon>Ecdysozoa</taxon>
        <taxon>Arthropoda</taxon>
        <taxon>Hexapoda</taxon>
        <taxon>Insecta</taxon>
        <taxon>Pterygota</taxon>
        <taxon>Neoptera</taxon>
        <taxon>Endopterygota</taxon>
        <taxon>Diptera</taxon>
        <taxon>Brachycera</taxon>
        <taxon>Muscomorpha</taxon>
        <taxon>Ephydroidea</taxon>
        <taxon>Drosophilidae</taxon>
        <taxon>Scaptodrosophila</taxon>
    </lineage>
</organism>
<feature type="domain" description="DOMON" evidence="5">
    <location>
        <begin position="56"/>
        <end position="172"/>
    </location>
</feature>
<evidence type="ECO:0000256" key="2">
    <source>
        <dbReference type="ARBA" id="ARBA00023157"/>
    </source>
</evidence>
<dbReference type="CDD" id="cd09631">
    <property type="entry name" value="DOMON_DOH"/>
    <property type="match status" value="1"/>
</dbReference>
<dbReference type="RefSeq" id="XP_030375434.1">
    <property type="nucleotide sequence ID" value="XM_030519574.1"/>
</dbReference>
<dbReference type="SMART" id="SM00664">
    <property type="entry name" value="DoH"/>
    <property type="match status" value="1"/>
</dbReference>
<dbReference type="GO" id="GO:0006589">
    <property type="term" value="P:octopamine biosynthetic process"/>
    <property type="evidence" value="ECO:0007669"/>
    <property type="project" value="TreeGrafter"/>
</dbReference>
<dbReference type="SUPFAM" id="SSF49742">
    <property type="entry name" value="PHM/PNGase F"/>
    <property type="match status" value="2"/>
</dbReference>
<dbReference type="FunFam" id="2.60.120.230:FF:000001">
    <property type="entry name" value="Monooxygenase, DBH-like 1"/>
    <property type="match status" value="1"/>
</dbReference>
<evidence type="ECO:0000259" key="5">
    <source>
        <dbReference type="PROSITE" id="PS50836"/>
    </source>
</evidence>
<dbReference type="Gene3D" id="2.60.120.310">
    <property type="entry name" value="Copper type II, ascorbate-dependent monooxygenase, N-terminal domain"/>
    <property type="match status" value="1"/>
</dbReference>
<keyword evidence="3" id="KW-0325">Glycoprotein</keyword>
<dbReference type="AlphaFoldDB" id="A0A6J2THE8"/>
<dbReference type="PROSITE" id="PS50836">
    <property type="entry name" value="DOMON"/>
    <property type="match status" value="1"/>
</dbReference>
<dbReference type="InterPro" id="IPR024548">
    <property type="entry name" value="Cu2_monoox_C"/>
</dbReference>
<dbReference type="PANTHER" id="PTHR10157">
    <property type="entry name" value="DOPAMINE BETA HYDROXYLASE RELATED"/>
    <property type="match status" value="1"/>
</dbReference>
<dbReference type="GO" id="GO:0005507">
    <property type="term" value="F:copper ion binding"/>
    <property type="evidence" value="ECO:0007669"/>
    <property type="project" value="InterPro"/>
</dbReference>
<feature type="signal peptide" evidence="4">
    <location>
        <begin position="1"/>
        <end position="33"/>
    </location>
</feature>
<protein>
    <submittedName>
        <fullName evidence="7">MOXD1 homolog 2-like</fullName>
    </submittedName>
</protein>
<dbReference type="GO" id="GO:0042421">
    <property type="term" value="P:norepinephrine biosynthetic process"/>
    <property type="evidence" value="ECO:0007669"/>
    <property type="project" value="TreeGrafter"/>
</dbReference>
<evidence type="ECO:0000256" key="3">
    <source>
        <dbReference type="ARBA" id="ARBA00023180"/>
    </source>
</evidence>
<dbReference type="Pfam" id="PF03712">
    <property type="entry name" value="Cu2_monoox_C"/>
    <property type="match status" value="1"/>
</dbReference>
<dbReference type="GO" id="GO:0030667">
    <property type="term" value="C:secretory granule membrane"/>
    <property type="evidence" value="ECO:0007669"/>
    <property type="project" value="TreeGrafter"/>
</dbReference>
<dbReference type="InterPro" id="IPR005018">
    <property type="entry name" value="DOMON_domain"/>
</dbReference>
<reference evidence="7" key="1">
    <citation type="submission" date="2025-08" db="UniProtKB">
        <authorList>
            <consortium name="RefSeq"/>
        </authorList>
    </citation>
    <scope>IDENTIFICATION</scope>
    <source>
        <strain evidence="7">11010-0011.00</strain>
        <tissue evidence="7">Whole body</tissue>
    </source>
</reference>
<dbReference type="InterPro" id="IPR008977">
    <property type="entry name" value="PHM/PNGase_F_dom_sf"/>
</dbReference>
<sequence length="700" mass="79445">MAKSKRHSSLSLSSLITLFKCCLLARLAQVAAGMAGPNDVYSMAGMSWDHAVDLNEDFRILWTHINQDITFEIQARTMGYVGFGFSADGQLAGTDIAIGWVDDGQTFFQDRYVAADGAAEPRVDPSQDYILMMGYENATHTVIRFRRKLQTCDEEHDVQISNDTMRVFYMYGMEDPKHSPVGFATLPNAEDAWRSPRSLVLTQRPVRSQHRHDRVLELKNENVELPFADDTLTHCHVFKLDKVLKAPNWHKKFHMTRFEPLFDSSWALHYMQQIVLYECQDDGFDLELEQLSRESGRACAGARSVSQQCNAVAAVWSRGSEGFSYPKEAGYPLDAKSARYFLMETQYYNPKLDFEQLDMPKMYDSSGLRIYFTDHLRAHDAGMMSIGMEPSWRHIIPPGQRRVVSEGQCLEDCTAYAFPAQGISIFGVLMHTHQIGREMKLRHIRDTEELAPIAHDKHIDSEFHEIRPLDQHVRALPGDRLVAECIYDSSGRAAITLGGATSMKMESCTVYTMYYPRQYKLSSCLSLPSLPTVLHSLGIEKLATNLNPIVIASPAELAGQTLESRLLSYDWKHQFDIFQRKTLEGSFKPVCRGLRSEMLPISDNLMGYRVELSKKYTPPRHCKPRRLFVKENTSGSHQVELPVLHDLQSNHIFVSGDNGSARSSRSSFIETLALSAAPPNHFPHYSLWLLWLLPLAIVFS</sequence>
<dbReference type="Pfam" id="PF01082">
    <property type="entry name" value="Cu2_monooxygen"/>
    <property type="match status" value="1"/>
</dbReference>
<keyword evidence="4" id="KW-0732">Signal</keyword>
<name>A0A6J2THE8_DROLE</name>
<accession>A0A6J2THE8</accession>
<evidence type="ECO:0000313" key="6">
    <source>
        <dbReference type="Proteomes" id="UP000504634"/>
    </source>
</evidence>
<dbReference type="Gene3D" id="2.60.120.230">
    <property type="match status" value="1"/>
</dbReference>
<dbReference type="PANTHER" id="PTHR10157:SF40">
    <property type="entry name" value="MOXD1 HOMOLOG 2"/>
    <property type="match status" value="1"/>
</dbReference>
<dbReference type="InterPro" id="IPR000323">
    <property type="entry name" value="Cu2_ascorb_mOase_N"/>
</dbReference>
<feature type="chain" id="PRO_5026649650" evidence="4">
    <location>
        <begin position="34"/>
        <end position="700"/>
    </location>
</feature>
<proteinExistence type="inferred from homology"/>
<comment type="similarity">
    <text evidence="1">Belongs to the copper type II ascorbate-dependent monooxygenase family.</text>
</comment>
<dbReference type="GeneID" id="115624746"/>
<dbReference type="Gene3D" id="2.60.40.1210">
    <property type="entry name" value="Cellobiose dehydrogenase, cytochrome domain"/>
    <property type="match status" value="1"/>
</dbReference>
<evidence type="ECO:0000256" key="1">
    <source>
        <dbReference type="ARBA" id="ARBA00010676"/>
    </source>
</evidence>
<evidence type="ECO:0000313" key="7">
    <source>
        <dbReference type="RefSeq" id="XP_030375434.1"/>
    </source>
</evidence>
<dbReference type="GO" id="GO:0004500">
    <property type="term" value="F:dopamine beta-monooxygenase activity"/>
    <property type="evidence" value="ECO:0007669"/>
    <property type="project" value="InterPro"/>
</dbReference>
<keyword evidence="2" id="KW-1015">Disulfide bond</keyword>
<dbReference type="GO" id="GO:0042420">
    <property type="term" value="P:dopamine catabolic process"/>
    <property type="evidence" value="ECO:0007669"/>
    <property type="project" value="TreeGrafter"/>
</dbReference>
<keyword evidence="6" id="KW-1185">Reference proteome</keyword>
<gene>
    <name evidence="7" type="primary">LOC115624746</name>
</gene>
<dbReference type="InterPro" id="IPR000945">
    <property type="entry name" value="DBH-like"/>
</dbReference>